<reference evidence="7 8" key="1">
    <citation type="submission" date="2015-02" db="EMBL/GenBank/DDBJ databases">
        <title>Complete genome sequence of Kangiella geojedonensis strain YCS-5T.</title>
        <authorList>
            <person name="Kim K.M."/>
        </authorList>
    </citation>
    <scope>NUCLEOTIDE SEQUENCE [LARGE SCALE GENOMIC DNA]</scope>
    <source>
        <strain evidence="7 8">YCS-5</strain>
    </source>
</reference>
<protein>
    <recommendedName>
        <fullName evidence="6">Exodeoxyribonuclease 7 small subunit</fullName>
        <ecNumber evidence="6">3.1.11.6</ecNumber>
    </recommendedName>
    <alternativeName>
        <fullName evidence="6">Exodeoxyribonuclease VII small subunit</fullName>
        <shortName evidence="6">Exonuclease VII small subunit</shortName>
    </alternativeName>
</protein>
<dbReference type="InterPro" id="IPR003761">
    <property type="entry name" value="Exonuc_VII_S"/>
</dbReference>
<accession>A0A0F6RCY8</accession>
<dbReference type="Gene3D" id="1.10.287.1040">
    <property type="entry name" value="Exonuclease VII, small subunit"/>
    <property type="match status" value="1"/>
</dbReference>
<dbReference type="PATRIC" id="fig|914150.5.peg.1909"/>
<evidence type="ECO:0000256" key="4">
    <source>
        <dbReference type="ARBA" id="ARBA00022801"/>
    </source>
</evidence>
<evidence type="ECO:0000256" key="3">
    <source>
        <dbReference type="ARBA" id="ARBA00022722"/>
    </source>
</evidence>
<evidence type="ECO:0000256" key="2">
    <source>
        <dbReference type="ARBA" id="ARBA00022490"/>
    </source>
</evidence>
<comment type="subcellular location">
    <subcellularLocation>
        <location evidence="6">Cytoplasm</location>
    </subcellularLocation>
</comment>
<dbReference type="GO" id="GO:0008855">
    <property type="term" value="F:exodeoxyribonuclease VII activity"/>
    <property type="evidence" value="ECO:0007669"/>
    <property type="project" value="UniProtKB-UniRule"/>
</dbReference>
<dbReference type="AlphaFoldDB" id="A0A0F6RCY8"/>
<dbReference type="InterPro" id="IPR037004">
    <property type="entry name" value="Exonuc_VII_ssu_sf"/>
</dbReference>
<dbReference type="Proteomes" id="UP000034071">
    <property type="component" value="Chromosome"/>
</dbReference>
<dbReference type="OrthoDB" id="9801128at2"/>
<evidence type="ECO:0000256" key="6">
    <source>
        <dbReference type="HAMAP-Rule" id="MF_00337"/>
    </source>
</evidence>
<dbReference type="HAMAP" id="MF_00337">
    <property type="entry name" value="Exonuc_7_S"/>
    <property type="match status" value="1"/>
</dbReference>
<sequence length="82" mass="9140">MSAKKAPAKPSSTTNFETQLTELESIVEQLESGELPLEDALKVFEKGVKLSRQCQQLLSEAEQKVTILMDNQEQEFDAPDEA</sequence>
<evidence type="ECO:0000256" key="1">
    <source>
        <dbReference type="ARBA" id="ARBA00009998"/>
    </source>
</evidence>
<dbReference type="NCBIfam" id="NF002138">
    <property type="entry name" value="PRK00977.1-2"/>
    <property type="match status" value="1"/>
</dbReference>
<dbReference type="EC" id="3.1.11.6" evidence="6"/>
<dbReference type="NCBIfam" id="NF002140">
    <property type="entry name" value="PRK00977.1-4"/>
    <property type="match status" value="1"/>
</dbReference>
<keyword evidence="8" id="KW-1185">Reference proteome</keyword>
<dbReference type="PANTHER" id="PTHR34137">
    <property type="entry name" value="EXODEOXYRIBONUCLEASE 7 SMALL SUBUNIT"/>
    <property type="match status" value="1"/>
</dbReference>
<dbReference type="HOGENOM" id="CLU_145918_3_3_6"/>
<dbReference type="GO" id="GO:0009318">
    <property type="term" value="C:exodeoxyribonuclease VII complex"/>
    <property type="evidence" value="ECO:0007669"/>
    <property type="project" value="UniProtKB-UniRule"/>
</dbReference>
<keyword evidence="3 6" id="KW-0540">Nuclease</keyword>
<evidence type="ECO:0000313" key="8">
    <source>
        <dbReference type="Proteomes" id="UP000034071"/>
    </source>
</evidence>
<evidence type="ECO:0000313" key="7">
    <source>
        <dbReference type="EMBL" id="AKE52818.1"/>
    </source>
</evidence>
<comment type="catalytic activity">
    <reaction evidence="6">
        <text>Exonucleolytic cleavage in either 5'- to 3'- or 3'- to 5'-direction to yield nucleoside 5'-phosphates.</text>
        <dbReference type="EC" id="3.1.11.6"/>
    </reaction>
</comment>
<keyword evidence="4 6" id="KW-0378">Hydrolase</keyword>
<keyword evidence="2 6" id="KW-0963">Cytoplasm</keyword>
<dbReference type="GO" id="GO:0006308">
    <property type="term" value="P:DNA catabolic process"/>
    <property type="evidence" value="ECO:0007669"/>
    <property type="project" value="UniProtKB-UniRule"/>
</dbReference>
<proteinExistence type="inferred from homology"/>
<dbReference type="PANTHER" id="PTHR34137:SF1">
    <property type="entry name" value="EXODEOXYRIBONUCLEASE 7 SMALL SUBUNIT"/>
    <property type="match status" value="1"/>
</dbReference>
<dbReference type="NCBIfam" id="TIGR01280">
    <property type="entry name" value="xseB"/>
    <property type="match status" value="1"/>
</dbReference>
<comment type="function">
    <text evidence="6">Bidirectionally degrades single-stranded DNA into large acid-insoluble oligonucleotides, which are then degraded further into small acid-soluble oligonucleotides.</text>
</comment>
<dbReference type="Pfam" id="PF02609">
    <property type="entry name" value="Exonuc_VII_S"/>
    <property type="match status" value="1"/>
</dbReference>
<organism evidence="7 8">
    <name type="scientific">Kangiella geojedonensis</name>
    <dbReference type="NCBI Taxonomy" id="914150"/>
    <lineage>
        <taxon>Bacteria</taxon>
        <taxon>Pseudomonadati</taxon>
        <taxon>Pseudomonadota</taxon>
        <taxon>Gammaproteobacteria</taxon>
        <taxon>Kangiellales</taxon>
        <taxon>Kangiellaceae</taxon>
        <taxon>Kangiella</taxon>
    </lineage>
</organism>
<evidence type="ECO:0000256" key="5">
    <source>
        <dbReference type="ARBA" id="ARBA00022839"/>
    </source>
</evidence>
<dbReference type="STRING" id="914150.TQ33_1883"/>
<dbReference type="SUPFAM" id="SSF116842">
    <property type="entry name" value="XseB-like"/>
    <property type="match status" value="1"/>
</dbReference>
<comment type="similarity">
    <text evidence="1 6">Belongs to the XseB family.</text>
</comment>
<name>A0A0F6RCY8_9GAMM</name>
<dbReference type="PIRSF" id="PIRSF006488">
    <property type="entry name" value="Exonuc_VII_S"/>
    <property type="match status" value="1"/>
</dbReference>
<dbReference type="KEGG" id="kge:TQ33_1883"/>
<gene>
    <name evidence="6" type="primary">xseB</name>
    <name evidence="7" type="ORF">TQ33_1883</name>
</gene>
<dbReference type="RefSeq" id="WP_046561840.1">
    <property type="nucleotide sequence ID" value="NZ_CP010975.1"/>
</dbReference>
<comment type="subunit">
    <text evidence="6">Heterooligomer composed of large and small subunits.</text>
</comment>
<dbReference type="GO" id="GO:0005829">
    <property type="term" value="C:cytosol"/>
    <property type="evidence" value="ECO:0007669"/>
    <property type="project" value="TreeGrafter"/>
</dbReference>
<dbReference type="EMBL" id="CP010975">
    <property type="protein sequence ID" value="AKE52818.1"/>
    <property type="molecule type" value="Genomic_DNA"/>
</dbReference>
<keyword evidence="5 6" id="KW-0269">Exonuclease</keyword>